<accession>A0A7Z7PR84</accession>
<dbReference type="EMBL" id="LS974202">
    <property type="protein sequence ID" value="SSC12513.1"/>
    <property type="molecule type" value="Genomic_DNA"/>
</dbReference>
<gene>
    <name evidence="2" type="ORF">MESINF_1069</name>
</gene>
<keyword evidence="1" id="KW-0472">Membrane</keyword>
<proteinExistence type="predicted"/>
<feature type="transmembrane region" description="Helical" evidence="1">
    <location>
        <begin position="21"/>
        <end position="40"/>
    </location>
</feature>
<keyword evidence="1" id="KW-1133">Transmembrane helix</keyword>
<sequence>MKSHSFVSLSGLNKTGVSLKWLSVGVVIGLISFFLLTSSAKRSETPFISTQLAAASLMMEATREISSYRLSLGIEIDPLLDPNGTGLIGPEFTVLTTTLGNLQAKRTSTNPDFAALLVKYFKELGLRKGDPVAIGASGSFPSLVLATLCACEVMNLEPLLIYSIGASEHGATHPDFTFIRMLQRLVEKGLLRDSLIAVSLGGNNDNARGMFFPGAVEKMTEIALSSGKTFIHEDTLQKSIDARFKIYSEHAGGLPKVFVNVGGASPNFGESPAALSLENGLITSLKNIPSGEDRGLIFEYASRGVPFIHLLNIRDLALKNGIPIDPVPLPEPGKSGVYYIDSYSLPLALLFLALMILSLIAGKLAVKNE</sequence>
<evidence type="ECO:0000313" key="3">
    <source>
        <dbReference type="Proteomes" id="UP000250796"/>
    </source>
</evidence>
<dbReference type="Proteomes" id="UP000250796">
    <property type="component" value="Chromosome MESINF"/>
</dbReference>
<feature type="transmembrane region" description="Helical" evidence="1">
    <location>
        <begin position="343"/>
        <end position="366"/>
    </location>
</feature>
<dbReference type="RefSeq" id="WP_169698827.1">
    <property type="nucleotide sequence ID" value="NZ_LS974202.1"/>
</dbReference>
<keyword evidence="3" id="KW-1185">Reference proteome</keyword>
<evidence type="ECO:0008006" key="4">
    <source>
        <dbReference type="Google" id="ProtNLM"/>
    </source>
</evidence>
<dbReference type="KEGG" id="minf:MESINF_1069"/>
<dbReference type="AlphaFoldDB" id="A0A7Z7PR84"/>
<reference evidence="2 3" key="1">
    <citation type="submission" date="2017-01" db="EMBL/GenBank/DDBJ databases">
        <authorList>
            <person name="Erauso G."/>
        </authorList>
    </citation>
    <scope>NUCLEOTIDE SEQUENCE [LARGE SCALE GENOMIC DNA]</scope>
    <source>
        <strain evidence="2">MESINF1</strain>
    </source>
</reference>
<dbReference type="NCBIfam" id="TIGR04332">
    <property type="entry name" value="gamma_Glu_sys"/>
    <property type="match status" value="1"/>
</dbReference>
<evidence type="ECO:0000313" key="2">
    <source>
        <dbReference type="EMBL" id="SSC12513.1"/>
    </source>
</evidence>
<evidence type="ECO:0000256" key="1">
    <source>
        <dbReference type="SAM" id="Phobius"/>
    </source>
</evidence>
<keyword evidence="1" id="KW-0812">Transmembrane</keyword>
<name>A0A7Z7PR84_9BACT</name>
<dbReference type="InterPro" id="IPR027602">
    <property type="entry name" value="PGA_system"/>
</dbReference>
<organism evidence="2 3">
    <name type="scientific">Mesotoga infera</name>
    <dbReference type="NCBI Taxonomy" id="1236046"/>
    <lineage>
        <taxon>Bacteria</taxon>
        <taxon>Thermotogati</taxon>
        <taxon>Thermotogota</taxon>
        <taxon>Thermotogae</taxon>
        <taxon>Kosmotogales</taxon>
        <taxon>Kosmotogaceae</taxon>
        <taxon>Mesotoga</taxon>
    </lineage>
</organism>
<protein>
    <recommendedName>
        <fullName evidence="4">Poly-gamma-glutamate system protein</fullName>
    </recommendedName>
</protein>